<reference evidence="1 2" key="1">
    <citation type="journal article" date="2022" name="G3 (Bethesda)">
        <title>Whole-genome sequence and methylome profiling of the almond [Prunus dulcis (Mill.) D.A. Webb] cultivar 'Nonpareil'.</title>
        <authorList>
            <person name="D'Amico-Willman K.M."/>
            <person name="Ouma W.Z."/>
            <person name="Meulia T."/>
            <person name="Sideli G.M."/>
            <person name="Gradziel T.M."/>
            <person name="Fresnedo-Ramirez J."/>
        </authorList>
    </citation>
    <scope>NUCLEOTIDE SEQUENCE [LARGE SCALE GENOMIC DNA]</scope>
    <source>
        <strain evidence="1">Clone GOH B32 T37-40</strain>
    </source>
</reference>
<evidence type="ECO:0000313" key="1">
    <source>
        <dbReference type="EMBL" id="KAI5349892.1"/>
    </source>
</evidence>
<dbReference type="AlphaFoldDB" id="A0AAD4WZB0"/>
<comment type="caution">
    <text evidence="1">The sequence shown here is derived from an EMBL/GenBank/DDBJ whole genome shotgun (WGS) entry which is preliminary data.</text>
</comment>
<keyword evidence="2" id="KW-1185">Reference proteome</keyword>
<gene>
    <name evidence="1" type="ORF">L3X38_002783</name>
</gene>
<protein>
    <submittedName>
        <fullName evidence="1">Uncharacterized protein</fullName>
    </submittedName>
</protein>
<proteinExistence type="predicted"/>
<name>A0AAD4WZB0_PRUDU</name>
<dbReference type="EMBL" id="JAJFAZ020000001">
    <property type="protein sequence ID" value="KAI5349892.1"/>
    <property type="molecule type" value="Genomic_DNA"/>
</dbReference>
<dbReference type="Proteomes" id="UP001054821">
    <property type="component" value="Chromosome 1"/>
</dbReference>
<sequence>MRCPITLSSMGTCKTGCLDQCYFFRHALAKLQWAMYGKGCLITKLGDLASKEVLVDLHTEPWRSMVQEEEISTALKASVDSLDSFRLR</sequence>
<organism evidence="1 2">
    <name type="scientific">Prunus dulcis</name>
    <name type="common">Almond</name>
    <name type="synonym">Amygdalus dulcis</name>
    <dbReference type="NCBI Taxonomy" id="3755"/>
    <lineage>
        <taxon>Eukaryota</taxon>
        <taxon>Viridiplantae</taxon>
        <taxon>Streptophyta</taxon>
        <taxon>Embryophyta</taxon>
        <taxon>Tracheophyta</taxon>
        <taxon>Spermatophyta</taxon>
        <taxon>Magnoliopsida</taxon>
        <taxon>eudicotyledons</taxon>
        <taxon>Gunneridae</taxon>
        <taxon>Pentapetalae</taxon>
        <taxon>rosids</taxon>
        <taxon>fabids</taxon>
        <taxon>Rosales</taxon>
        <taxon>Rosaceae</taxon>
        <taxon>Amygdaloideae</taxon>
        <taxon>Amygdaleae</taxon>
        <taxon>Prunus</taxon>
    </lineage>
</organism>
<evidence type="ECO:0000313" key="2">
    <source>
        <dbReference type="Proteomes" id="UP001054821"/>
    </source>
</evidence>
<accession>A0AAD4WZB0</accession>